<reference evidence="6" key="1">
    <citation type="submission" date="2021-03" db="EMBL/GenBank/DDBJ databases">
        <authorList>
            <person name="Tran Van P."/>
        </authorList>
    </citation>
    <scope>NUCLEOTIDE SEQUENCE</scope>
</reference>
<dbReference type="Gene3D" id="3.20.20.70">
    <property type="entry name" value="Aldolase class I"/>
    <property type="match status" value="1"/>
</dbReference>
<dbReference type="Proteomes" id="UP001153148">
    <property type="component" value="Unassembled WGS sequence"/>
</dbReference>
<dbReference type="Pfam" id="PF00274">
    <property type="entry name" value="Glycolytic"/>
    <property type="match status" value="1"/>
</dbReference>
<name>A0ABN7NY28_TIMPD</name>
<dbReference type="EC" id="4.1.2.13" evidence="3"/>
<dbReference type="EMBL" id="CAJPIN010012322">
    <property type="protein sequence ID" value="CAG2060405.1"/>
    <property type="molecule type" value="Genomic_DNA"/>
</dbReference>
<dbReference type="InterPro" id="IPR000741">
    <property type="entry name" value="FBA_I"/>
</dbReference>
<proteinExistence type="inferred from homology"/>
<comment type="similarity">
    <text evidence="2">Belongs to the class I fructose-bisphosphate aldolase family.</text>
</comment>
<dbReference type="SUPFAM" id="SSF51569">
    <property type="entry name" value="Aldolase"/>
    <property type="match status" value="1"/>
</dbReference>
<accession>A0ABN7NY28</accession>
<dbReference type="InterPro" id="IPR013785">
    <property type="entry name" value="Aldolase_TIM"/>
</dbReference>
<protein>
    <recommendedName>
        <fullName evidence="3">fructose-bisphosphate aldolase</fullName>
        <ecNumber evidence="3">4.1.2.13</ecNumber>
    </recommendedName>
</protein>
<keyword evidence="7" id="KW-1185">Reference proteome</keyword>
<dbReference type="PANTHER" id="PTHR11627">
    <property type="entry name" value="FRUCTOSE-BISPHOSPHATE ALDOLASE"/>
    <property type="match status" value="1"/>
</dbReference>
<evidence type="ECO:0000256" key="1">
    <source>
        <dbReference type="ARBA" id="ARBA00004714"/>
    </source>
</evidence>
<organism evidence="6 7">
    <name type="scientific">Timema podura</name>
    <name type="common">Walking stick</name>
    <dbReference type="NCBI Taxonomy" id="61482"/>
    <lineage>
        <taxon>Eukaryota</taxon>
        <taxon>Metazoa</taxon>
        <taxon>Ecdysozoa</taxon>
        <taxon>Arthropoda</taxon>
        <taxon>Hexapoda</taxon>
        <taxon>Insecta</taxon>
        <taxon>Pterygota</taxon>
        <taxon>Neoptera</taxon>
        <taxon>Polyneoptera</taxon>
        <taxon>Phasmatodea</taxon>
        <taxon>Timematodea</taxon>
        <taxon>Timematoidea</taxon>
        <taxon>Timematidae</taxon>
        <taxon>Timema</taxon>
    </lineage>
</organism>
<keyword evidence="4" id="KW-0324">Glycolysis</keyword>
<comment type="caution">
    <text evidence="6">The sequence shown here is derived from an EMBL/GenBank/DDBJ whole genome shotgun (WGS) entry which is preliminary data.</text>
</comment>
<keyword evidence="5" id="KW-0456">Lyase</keyword>
<evidence type="ECO:0000256" key="3">
    <source>
        <dbReference type="ARBA" id="ARBA00013068"/>
    </source>
</evidence>
<evidence type="ECO:0000313" key="6">
    <source>
        <dbReference type="EMBL" id="CAG2060405.1"/>
    </source>
</evidence>
<evidence type="ECO:0000256" key="4">
    <source>
        <dbReference type="ARBA" id="ARBA00023152"/>
    </source>
</evidence>
<gene>
    <name evidence="6" type="ORF">TPAB3V08_LOCUS7361</name>
</gene>
<evidence type="ECO:0000256" key="5">
    <source>
        <dbReference type="ARBA" id="ARBA00023239"/>
    </source>
</evidence>
<comment type="pathway">
    <text evidence="1">Carbohydrate degradation; glycolysis; D-glyceraldehyde 3-phosphate and glycerone phosphate from D-glucose: step 4/4.</text>
</comment>
<sequence>MERSHGRSVSALDVPYSAPDRDSNLYIPVISSLVYCESSALDHTATEASVLKAWGGKPQNIKAAQNELLKRAKANGLAALGKYEQGSITGKAAGEGLFVKNHAY</sequence>
<evidence type="ECO:0000256" key="2">
    <source>
        <dbReference type="ARBA" id="ARBA00010387"/>
    </source>
</evidence>
<evidence type="ECO:0000313" key="7">
    <source>
        <dbReference type="Proteomes" id="UP001153148"/>
    </source>
</evidence>